<dbReference type="InterPro" id="IPR050360">
    <property type="entry name" value="MFS_Sugar_Transporters"/>
</dbReference>
<dbReference type="EMBL" id="JBBWUH010000009">
    <property type="protein sequence ID" value="KAK8157338.1"/>
    <property type="molecule type" value="Genomic_DNA"/>
</dbReference>
<protein>
    <submittedName>
        <fullName evidence="11">General substrate transporter</fullName>
    </submittedName>
</protein>
<comment type="similarity">
    <text evidence="2 7">Belongs to the major facilitator superfamily. Sugar transporter (TC 2.A.1.1) family.</text>
</comment>
<keyword evidence="5 9" id="KW-1133">Transmembrane helix</keyword>
<evidence type="ECO:0000256" key="5">
    <source>
        <dbReference type="ARBA" id="ARBA00022989"/>
    </source>
</evidence>
<feature type="transmembrane region" description="Helical" evidence="9">
    <location>
        <begin position="381"/>
        <end position="402"/>
    </location>
</feature>
<organism evidence="11 12">
    <name type="scientific">Phyllosticta citrichinensis</name>
    <dbReference type="NCBI Taxonomy" id="1130410"/>
    <lineage>
        <taxon>Eukaryota</taxon>
        <taxon>Fungi</taxon>
        <taxon>Dikarya</taxon>
        <taxon>Ascomycota</taxon>
        <taxon>Pezizomycotina</taxon>
        <taxon>Dothideomycetes</taxon>
        <taxon>Dothideomycetes incertae sedis</taxon>
        <taxon>Botryosphaeriales</taxon>
        <taxon>Phyllostictaceae</taxon>
        <taxon>Phyllosticta</taxon>
    </lineage>
</organism>
<dbReference type="PANTHER" id="PTHR48022">
    <property type="entry name" value="PLASTIDIC GLUCOSE TRANSPORTER 4"/>
    <property type="match status" value="1"/>
</dbReference>
<keyword evidence="3 7" id="KW-0813">Transport</keyword>
<dbReference type="NCBIfam" id="TIGR00879">
    <property type="entry name" value="SP"/>
    <property type="match status" value="1"/>
</dbReference>
<evidence type="ECO:0000256" key="8">
    <source>
        <dbReference type="SAM" id="MobiDB-lite"/>
    </source>
</evidence>
<feature type="transmembrane region" description="Helical" evidence="9">
    <location>
        <begin position="159"/>
        <end position="181"/>
    </location>
</feature>
<comment type="subcellular location">
    <subcellularLocation>
        <location evidence="1">Membrane</location>
        <topology evidence="1">Multi-pass membrane protein</topology>
    </subcellularLocation>
</comment>
<evidence type="ECO:0000256" key="4">
    <source>
        <dbReference type="ARBA" id="ARBA00022692"/>
    </source>
</evidence>
<dbReference type="InterPro" id="IPR003663">
    <property type="entry name" value="Sugar/inositol_transpt"/>
</dbReference>
<evidence type="ECO:0000256" key="1">
    <source>
        <dbReference type="ARBA" id="ARBA00004141"/>
    </source>
</evidence>
<name>A0ABR1XJK7_9PEZI</name>
<evidence type="ECO:0000259" key="10">
    <source>
        <dbReference type="PROSITE" id="PS50850"/>
    </source>
</evidence>
<dbReference type="PRINTS" id="PR00171">
    <property type="entry name" value="SUGRTRNSPORT"/>
</dbReference>
<dbReference type="PROSITE" id="PS00216">
    <property type="entry name" value="SUGAR_TRANSPORT_1"/>
    <property type="match status" value="1"/>
</dbReference>
<sequence>MGTHTFMGVQGKSLSTAQIAFIVAPAFIIFGYNQAGLGGLITEDDWNKTFPGIDTTNTMGSTKSQHSTIQGLVVATLTLGALVGALSCSYTGDKFGRRHVIFGAAVCSLIGSILEASSFSLAQFIVGRIVLGFGVGNLSACVPVWQSETSDAQNRGRHVVLDGLFCILGYVLESWIDLGFYEFKTGSVTWRPPIAISIFFSLVLMASIYFLPESPRWLVRVGRVSEARAAISAVRGLDDDSIEVTSELQGIEMSSEQTAKSAAKLTDMLRMGEDKLLYRFALCIMLQFYQQLSGTNLVSVYTTILFQDNLGMSAEKSRILSAGALTWKFVAAFVAFYCIDRLGRRACFMISGAGMSACMVALAVATSFGVENRAAQITGGVFLYLFNFFVPIGFLGANYLYCTEVAPLRLRVAMSSISTANHWLWNFVVLMVTPVALDSIGWRYYIVYAVIGACIPLSIYLFYPETMGRNLEELDLMFRESPSAWATVRFANKRPIAMPQEFIEAHNEEKLGVERRSTVEDEEGRLEKDGAVAG</sequence>
<dbReference type="InterPro" id="IPR005828">
    <property type="entry name" value="MFS_sugar_transport-like"/>
</dbReference>
<feature type="transmembrane region" description="Helical" evidence="9">
    <location>
        <begin position="193"/>
        <end position="211"/>
    </location>
</feature>
<keyword evidence="12" id="KW-1185">Reference proteome</keyword>
<feature type="transmembrane region" description="Helical" evidence="9">
    <location>
        <begin position="125"/>
        <end position="147"/>
    </location>
</feature>
<dbReference type="Gene3D" id="1.20.1250.20">
    <property type="entry name" value="MFS general substrate transporter like domains"/>
    <property type="match status" value="1"/>
</dbReference>
<dbReference type="PANTHER" id="PTHR48022:SF45">
    <property type="entry name" value="MAJOR FACILITATOR SUPERFAMILY (MFS) PROFILE DOMAIN-CONTAINING PROTEIN-RELATED"/>
    <property type="match status" value="1"/>
</dbReference>
<dbReference type="PROSITE" id="PS50850">
    <property type="entry name" value="MFS"/>
    <property type="match status" value="1"/>
</dbReference>
<dbReference type="InterPro" id="IPR005829">
    <property type="entry name" value="Sugar_transporter_CS"/>
</dbReference>
<feature type="transmembrane region" description="Helical" evidence="9">
    <location>
        <begin position="69"/>
        <end position="88"/>
    </location>
</feature>
<accession>A0ABR1XJK7</accession>
<dbReference type="SUPFAM" id="SSF103473">
    <property type="entry name" value="MFS general substrate transporter"/>
    <property type="match status" value="1"/>
</dbReference>
<evidence type="ECO:0000313" key="12">
    <source>
        <dbReference type="Proteomes" id="UP001456524"/>
    </source>
</evidence>
<feature type="transmembrane region" description="Helical" evidence="9">
    <location>
        <begin position="346"/>
        <end position="369"/>
    </location>
</feature>
<reference evidence="11 12" key="1">
    <citation type="journal article" date="2022" name="G3 (Bethesda)">
        <title>Enemy or ally: a genomic approach to elucidate the lifestyle of Phyllosticta citrichinaensis.</title>
        <authorList>
            <person name="Buijs V.A."/>
            <person name="Groenewald J.Z."/>
            <person name="Haridas S."/>
            <person name="LaButti K.M."/>
            <person name="Lipzen A."/>
            <person name="Martin F.M."/>
            <person name="Barry K."/>
            <person name="Grigoriev I.V."/>
            <person name="Crous P.W."/>
            <person name="Seidl M.F."/>
        </authorList>
    </citation>
    <scope>NUCLEOTIDE SEQUENCE [LARGE SCALE GENOMIC DNA]</scope>
    <source>
        <strain evidence="11 12">CBS 129764</strain>
    </source>
</reference>
<proteinExistence type="inferred from homology"/>
<feature type="transmembrane region" description="Helical" evidence="9">
    <location>
        <begin position="446"/>
        <end position="463"/>
    </location>
</feature>
<dbReference type="InterPro" id="IPR036259">
    <property type="entry name" value="MFS_trans_sf"/>
</dbReference>
<evidence type="ECO:0000256" key="2">
    <source>
        <dbReference type="ARBA" id="ARBA00010992"/>
    </source>
</evidence>
<feature type="transmembrane region" description="Helical" evidence="9">
    <location>
        <begin position="12"/>
        <end position="32"/>
    </location>
</feature>
<evidence type="ECO:0000256" key="7">
    <source>
        <dbReference type="RuleBase" id="RU003346"/>
    </source>
</evidence>
<feature type="domain" description="Major facilitator superfamily (MFS) profile" evidence="10">
    <location>
        <begin position="19"/>
        <end position="467"/>
    </location>
</feature>
<gene>
    <name evidence="11" type="ORF">IWX90DRAFT_320787</name>
</gene>
<feature type="transmembrane region" description="Helical" evidence="9">
    <location>
        <begin position="100"/>
        <end position="119"/>
    </location>
</feature>
<dbReference type="Proteomes" id="UP001456524">
    <property type="component" value="Unassembled WGS sequence"/>
</dbReference>
<keyword evidence="6 9" id="KW-0472">Membrane</keyword>
<feature type="transmembrane region" description="Helical" evidence="9">
    <location>
        <begin position="423"/>
        <end position="440"/>
    </location>
</feature>
<comment type="caution">
    <text evidence="11">The sequence shown here is derived from an EMBL/GenBank/DDBJ whole genome shotgun (WGS) entry which is preliminary data.</text>
</comment>
<feature type="transmembrane region" description="Helical" evidence="9">
    <location>
        <begin position="319"/>
        <end position="339"/>
    </location>
</feature>
<evidence type="ECO:0000256" key="3">
    <source>
        <dbReference type="ARBA" id="ARBA00022448"/>
    </source>
</evidence>
<evidence type="ECO:0000256" key="6">
    <source>
        <dbReference type="ARBA" id="ARBA00023136"/>
    </source>
</evidence>
<dbReference type="Pfam" id="PF00083">
    <property type="entry name" value="Sugar_tr"/>
    <property type="match status" value="1"/>
</dbReference>
<feature type="transmembrane region" description="Helical" evidence="9">
    <location>
        <begin position="276"/>
        <end position="292"/>
    </location>
</feature>
<evidence type="ECO:0000313" key="11">
    <source>
        <dbReference type="EMBL" id="KAK8157338.1"/>
    </source>
</evidence>
<dbReference type="InterPro" id="IPR020846">
    <property type="entry name" value="MFS_dom"/>
</dbReference>
<feature type="region of interest" description="Disordered" evidence="8">
    <location>
        <begin position="513"/>
        <end position="534"/>
    </location>
</feature>
<keyword evidence="4 9" id="KW-0812">Transmembrane</keyword>
<evidence type="ECO:0000256" key="9">
    <source>
        <dbReference type="SAM" id="Phobius"/>
    </source>
</evidence>